<dbReference type="PROSITE" id="PS00356">
    <property type="entry name" value="HTH_LACI_1"/>
    <property type="match status" value="1"/>
</dbReference>
<dbReference type="PANTHER" id="PTHR30146">
    <property type="entry name" value="LACI-RELATED TRANSCRIPTIONAL REPRESSOR"/>
    <property type="match status" value="1"/>
</dbReference>
<feature type="domain" description="HTH lacI-type" evidence="4">
    <location>
        <begin position="23"/>
        <end position="77"/>
    </location>
</feature>
<dbReference type="SUPFAM" id="SSF53822">
    <property type="entry name" value="Periplasmic binding protein-like I"/>
    <property type="match status" value="1"/>
</dbReference>
<keyword evidence="1" id="KW-0805">Transcription regulation</keyword>
<keyword evidence="6" id="KW-1185">Reference proteome</keyword>
<dbReference type="RefSeq" id="WP_012874382.1">
    <property type="nucleotide sequence ID" value="NC_013525.1"/>
</dbReference>
<dbReference type="SUPFAM" id="SSF47413">
    <property type="entry name" value="lambda repressor-like DNA-binding domains"/>
    <property type="match status" value="1"/>
</dbReference>
<dbReference type="Pfam" id="PF13377">
    <property type="entry name" value="Peripla_BP_3"/>
    <property type="match status" value="1"/>
</dbReference>
<dbReference type="GO" id="GO:0003700">
    <property type="term" value="F:DNA-binding transcription factor activity"/>
    <property type="evidence" value="ECO:0007669"/>
    <property type="project" value="TreeGrafter"/>
</dbReference>
<dbReference type="InterPro" id="IPR046335">
    <property type="entry name" value="LacI/GalR-like_sensor"/>
</dbReference>
<dbReference type="KEGG" id="ttr:Tter_0426"/>
<sequence length="381" mass="42153">MPRSDQIDDKQNKLGKARRFQGASLRDVAKLAGVSVKTVSNVVNNYPHVTEETRMRVQRALEELNYRPNLSARNLRNGKSGLIALAVPEIDFPYFSELARLVIKVAGERGYTVLIDQTGGARDREKLVLAGIRPQMVDGIIFSPIETGKEDLLERRDDTPLVLLGEGATDGILDHVGIDNVKAARVAVRHLLDLGRRRIAAIGAQPGVVVQTGHLRLRGYYEALQEAGIGIDQDLIARAPVYHRHEGAEAMRKLLELKDPPDAVFCFNDLLALGAIRTLINFGLRVPEDVAVVGFDDIEEASYSNPTLTSISPNKEQIARIAMSMLISRMEEGTTTPPREEQVDFRLIARESTLGVRCQEQVVYDSLQEDKARNNSALMEG</sequence>
<dbReference type="GO" id="GO:0008784">
    <property type="term" value="F:alanine racemase activity"/>
    <property type="evidence" value="ECO:0007669"/>
    <property type="project" value="UniProtKB-EC"/>
</dbReference>
<dbReference type="InterPro" id="IPR010982">
    <property type="entry name" value="Lambda_DNA-bd_dom_sf"/>
</dbReference>
<evidence type="ECO:0000256" key="3">
    <source>
        <dbReference type="ARBA" id="ARBA00023163"/>
    </source>
</evidence>
<evidence type="ECO:0000259" key="4">
    <source>
        <dbReference type="PROSITE" id="PS50932"/>
    </source>
</evidence>
<dbReference type="eggNOG" id="COG1609">
    <property type="taxonomic scope" value="Bacteria"/>
</dbReference>
<evidence type="ECO:0000256" key="1">
    <source>
        <dbReference type="ARBA" id="ARBA00023015"/>
    </source>
</evidence>
<gene>
    <name evidence="5" type="ordered locus">Tter_0426</name>
</gene>
<reference evidence="6" key="1">
    <citation type="journal article" date="2010" name="Stand. Genomic Sci.">
        <title>Complete genome sequence of 'Thermobaculum terrenum' type strain (YNP1).</title>
        <authorList>
            <person name="Kiss H."/>
            <person name="Cleland D."/>
            <person name="Lapidus A."/>
            <person name="Lucas S."/>
            <person name="Glavina Del Rio T."/>
            <person name="Nolan M."/>
            <person name="Tice H."/>
            <person name="Han C."/>
            <person name="Goodwin L."/>
            <person name="Pitluck S."/>
            <person name="Liolios K."/>
            <person name="Ivanova N."/>
            <person name="Mavromatis K."/>
            <person name="Ovchinnikova G."/>
            <person name="Pati A."/>
            <person name="Chen A."/>
            <person name="Palaniappan K."/>
            <person name="Land M."/>
            <person name="Hauser L."/>
            <person name="Chang Y."/>
            <person name="Jeffries C."/>
            <person name="Lu M."/>
            <person name="Brettin T."/>
            <person name="Detter J."/>
            <person name="Goker M."/>
            <person name="Tindall B."/>
            <person name="Beck B."/>
            <person name="McDermott T."/>
            <person name="Woyke T."/>
            <person name="Bristow J."/>
            <person name="Eisen J."/>
            <person name="Markowitz V."/>
            <person name="Hugenholtz P."/>
            <person name="Kyrpides N."/>
            <person name="Klenk H."/>
            <person name="Cheng J."/>
        </authorList>
    </citation>
    <scope>NUCLEOTIDE SEQUENCE [LARGE SCALE GENOMIC DNA]</scope>
    <source>
        <strain evidence="6">ATCC BAA-798 / YNP1</strain>
    </source>
</reference>
<accession>D1CEJ1</accession>
<dbReference type="Pfam" id="PF00356">
    <property type="entry name" value="LacI"/>
    <property type="match status" value="1"/>
</dbReference>
<dbReference type="SMART" id="SM00354">
    <property type="entry name" value="HTH_LACI"/>
    <property type="match status" value="1"/>
</dbReference>
<dbReference type="AlphaFoldDB" id="D1CEJ1"/>
<keyword evidence="2" id="KW-0238">DNA-binding</keyword>
<organism evidence="5 6">
    <name type="scientific">Thermobaculum terrenum (strain ATCC BAA-798 / CCMEE 7001 / YNP1)</name>
    <dbReference type="NCBI Taxonomy" id="525904"/>
    <lineage>
        <taxon>Bacteria</taxon>
        <taxon>Bacillati</taxon>
        <taxon>Chloroflexota</taxon>
        <taxon>Chloroflexia</taxon>
        <taxon>Candidatus Thermobaculales</taxon>
        <taxon>Candidatus Thermobaculaceae</taxon>
        <taxon>Thermobaculum</taxon>
    </lineage>
</organism>
<evidence type="ECO:0000256" key="2">
    <source>
        <dbReference type="ARBA" id="ARBA00023125"/>
    </source>
</evidence>
<dbReference type="Gene3D" id="1.10.260.40">
    <property type="entry name" value="lambda repressor-like DNA-binding domains"/>
    <property type="match status" value="1"/>
</dbReference>
<dbReference type="PROSITE" id="PS50932">
    <property type="entry name" value="HTH_LACI_2"/>
    <property type="match status" value="1"/>
</dbReference>
<dbReference type="InterPro" id="IPR028082">
    <property type="entry name" value="Peripla_BP_I"/>
</dbReference>
<dbReference type="InterPro" id="IPR000843">
    <property type="entry name" value="HTH_LacI"/>
</dbReference>
<dbReference type="OrthoDB" id="2854648at2"/>
<protein>
    <submittedName>
        <fullName evidence="5">Transcriptional regulator, LacI family</fullName>
        <ecNumber evidence="5">5.1.1.1</ecNumber>
    </submittedName>
</protein>
<dbReference type="Gene3D" id="3.40.50.2300">
    <property type="match status" value="2"/>
</dbReference>
<dbReference type="CDD" id="cd06267">
    <property type="entry name" value="PBP1_LacI_sugar_binding-like"/>
    <property type="match status" value="1"/>
</dbReference>
<dbReference type="GO" id="GO:0000976">
    <property type="term" value="F:transcription cis-regulatory region binding"/>
    <property type="evidence" value="ECO:0007669"/>
    <property type="project" value="TreeGrafter"/>
</dbReference>
<dbReference type="Proteomes" id="UP000000323">
    <property type="component" value="Chromosome 1"/>
</dbReference>
<evidence type="ECO:0000313" key="5">
    <source>
        <dbReference type="EMBL" id="ACZ41347.1"/>
    </source>
</evidence>
<keyword evidence="3" id="KW-0804">Transcription</keyword>
<dbReference type="HOGENOM" id="CLU_037628_6_1_0"/>
<evidence type="ECO:0000313" key="6">
    <source>
        <dbReference type="Proteomes" id="UP000000323"/>
    </source>
</evidence>
<dbReference type="EMBL" id="CP001825">
    <property type="protein sequence ID" value="ACZ41347.1"/>
    <property type="molecule type" value="Genomic_DNA"/>
</dbReference>
<proteinExistence type="predicted"/>
<dbReference type="STRING" id="525904.Tter_0426"/>
<dbReference type="PANTHER" id="PTHR30146:SF153">
    <property type="entry name" value="LACTOSE OPERON REPRESSOR"/>
    <property type="match status" value="1"/>
</dbReference>
<keyword evidence="5" id="KW-0413">Isomerase</keyword>
<dbReference type="EC" id="5.1.1.1" evidence="5"/>
<name>D1CEJ1_THET1</name>
<dbReference type="CDD" id="cd01392">
    <property type="entry name" value="HTH_LacI"/>
    <property type="match status" value="1"/>
</dbReference>